<evidence type="ECO:0008006" key="5">
    <source>
        <dbReference type="Google" id="ProtNLM"/>
    </source>
</evidence>
<dbReference type="OrthoDB" id="10065854at2759"/>
<feature type="region of interest" description="Disordered" evidence="2">
    <location>
        <begin position="386"/>
        <end position="418"/>
    </location>
</feature>
<dbReference type="AlphaFoldDB" id="A0A482X2U7"/>
<dbReference type="STRING" id="195883.A0A482X2U7"/>
<dbReference type="InParanoid" id="A0A482X2U7"/>
<evidence type="ECO:0000256" key="2">
    <source>
        <dbReference type="SAM" id="MobiDB-lite"/>
    </source>
</evidence>
<sequence length="443" mass="50369">MQENNMETNNEIQERSDEFLNEVNGTLNNVAENLRGLITDLNTPPSNVGIAPEIARLQHETQTIRENLEFLIAPFLNGAKKAVDLPGLRWYDSTMTEGVSELEAVKTKYANLQREWESQQEHIGKLQSEIFKLRNQLQHQTSYCTTLGSIMGTLVWKASRIPPVVELLLAGNKLPDFCSIVSGTLVSFLETYNREFPDQKTDEMQFILSLGGTVANIAASTDGRQFLTGNKYGRELLDQVLNILPHIPPVSGDTLKRILLMTLYNLSINQNGLLMLQDQQSLLVTMHRHIHSDRTPELKLMSLRLLQSISYEITSLKVLQNILQQIPLETIRELTITGDAEIRVVAQDVVTNLESALQKLTEKAPSQDKISYDDCFMVQNYSQQQQQQQQPSQQTQQQSSVDSALNRQQTSQQQQQSLQQQQNQQQQQTILQQQQQQQNSQQI</sequence>
<dbReference type="PANTHER" id="PTHR15434">
    <property type="entry name" value="HEAT SHOCK FACTOR 2-BINDING PROTEIN"/>
    <property type="match status" value="1"/>
</dbReference>
<dbReference type="InterPro" id="IPR039584">
    <property type="entry name" value="HSF2BP"/>
</dbReference>
<name>A0A482X2U7_LAOST</name>
<evidence type="ECO:0000256" key="1">
    <source>
        <dbReference type="SAM" id="Coils"/>
    </source>
</evidence>
<gene>
    <name evidence="3" type="ORF">LSTR_LSTR002385</name>
</gene>
<dbReference type="GO" id="GO:0005829">
    <property type="term" value="C:cytosol"/>
    <property type="evidence" value="ECO:0007669"/>
    <property type="project" value="TreeGrafter"/>
</dbReference>
<dbReference type="Proteomes" id="UP000291343">
    <property type="component" value="Unassembled WGS sequence"/>
</dbReference>
<dbReference type="PANTHER" id="PTHR15434:SF2">
    <property type="entry name" value="HEAT SHOCK FACTOR 2-BINDING PROTEIN"/>
    <property type="match status" value="1"/>
</dbReference>
<organism evidence="3 4">
    <name type="scientific">Laodelphax striatellus</name>
    <name type="common">Small brown planthopper</name>
    <name type="synonym">Delphax striatella</name>
    <dbReference type="NCBI Taxonomy" id="195883"/>
    <lineage>
        <taxon>Eukaryota</taxon>
        <taxon>Metazoa</taxon>
        <taxon>Ecdysozoa</taxon>
        <taxon>Arthropoda</taxon>
        <taxon>Hexapoda</taxon>
        <taxon>Insecta</taxon>
        <taxon>Pterygota</taxon>
        <taxon>Neoptera</taxon>
        <taxon>Paraneoptera</taxon>
        <taxon>Hemiptera</taxon>
        <taxon>Auchenorrhyncha</taxon>
        <taxon>Fulgoroidea</taxon>
        <taxon>Delphacidae</taxon>
        <taxon>Criomorphinae</taxon>
        <taxon>Laodelphax</taxon>
    </lineage>
</organism>
<dbReference type="SMR" id="A0A482X2U7"/>
<dbReference type="EMBL" id="QKKF02019433">
    <property type="protein sequence ID" value="RZF39982.1"/>
    <property type="molecule type" value="Genomic_DNA"/>
</dbReference>
<keyword evidence="4" id="KW-1185">Reference proteome</keyword>
<accession>A0A482X2U7</accession>
<reference evidence="3 4" key="1">
    <citation type="journal article" date="2017" name="Gigascience">
        <title>Genome sequence of the small brown planthopper, Laodelphax striatellus.</title>
        <authorList>
            <person name="Zhu J."/>
            <person name="Jiang F."/>
            <person name="Wang X."/>
            <person name="Yang P."/>
            <person name="Bao Y."/>
            <person name="Zhao W."/>
            <person name="Wang W."/>
            <person name="Lu H."/>
            <person name="Wang Q."/>
            <person name="Cui N."/>
            <person name="Li J."/>
            <person name="Chen X."/>
            <person name="Luo L."/>
            <person name="Yu J."/>
            <person name="Kang L."/>
            <person name="Cui F."/>
        </authorList>
    </citation>
    <scope>NUCLEOTIDE SEQUENCE [LARGE SCALE GENOMIC DNA]</scope>
    <source>
        <strain evidence="3">Lst14</strain>
    </source>
</reference>
<keyword evidence="1" id="KW-0175">Coiled coil</keyword>
<evidence type="ECO:0000313" key="3">
    <source>
        <dbReference type="EMBL" id="RZF39982.1"/>
    </source>
</evidence>
<feature type="coiled-coil region" evidence="1">
    <location>
        <begin position="102"/>
        <end position="129"/>
    </location>
</feature>
<feature type="compositionally biased region" description="Low complexity" evidence="2">
    <location>
        <begin position="386"/>
        <end position="400"/>
    </location>
</feature>
<feature type="compositionally biased region" description="Low complexity" evidence="2">
    <location>
        <begin position="408"/>
        <end position="418"/>
    </location>
</feature>
<comment type="caution">
    <text evidence="3">The sequence shown here is derived from an EMBL/GenBank/DDBJ whole genome shotgun (WGS) entry which is preliminary data.</text>
</comment>
<protein>
    <recommendedName>
        <fullName evidence="5">Heat shock factor 2-binding protein</fullName>
    </recommendedName>
</protein>
<evidence type="ECO:0000313" key="4">
    <source>
        <dbReference type="Proteomes" id="UP000291343"/>
    </source>
</evidence>
<proteinExistence type="predicted"/>